<dbReference type="InterPro" id="IPR032675">
    <property type="entry name" value="LRR_dom_sf"/>
</dbReference>
<evidence type="ECO:0000259" key="3">
    <source>
        <dbReference type="Pfam" id="PF20160"/>
    </source>
</evidence>
<keyword evidence="2" id="KW-0677">Repeat</keyword>
<keyword evidence="5" id="KW-1185">Reference proteome</keyword>
<evidence type="ECO:0000256" key="1">
    <source>
        <dbReference type="ARBA" id="ARBA00022614"/>
    </source>
</evidence>
<dbReference type="Proteomes" id="UP001229421">
    <property type="component" value="Unassembled WGS sequence"/>
</dbReference>
<feature type="domain" description="C-JID" evidence="3">
    <location>
        <begin position="466"/>
        <end position="557"/>
    </location>
</feature>
<gene>
    <name evidence="4" type="ORF">QVD17_31676</name>
</gene>
<dbReference type="AlphaFoldDB" id="A0AAD8K4P9"/>
<protein>
    <recommendedName>
        <fullName evidence="3">C-JID domain-containing protein</fullName>
    </recommendedName>
</protein>
<dbReference type="SUPFAM" id="SSF52058">
    <property type="entry name" value="L domain-like"/>
    <property type="match status" value="2"/>
</dbReference>
<organism evidence="4 5">
    <name type="scientific">Tagetes erecta</name>
    <name type="common">African marigold</name>
    <dbReference type="NCBI Taxonomy" id="13708"/>
    <lineage>
        <taxon>Eukaryota</taxon>
        <taxon>Viridiplantae</taxon>
        <taxon>Streptophyta</taxon>
        <taxon>Embryophyta</taxon>
        <taxon>Tracheophyta</taxon>
        <taxon>Spermatophyta</taxon>
        <taxon>Magnoliopsida</taxon>
        <taxon>eudicotyledons</taxon>
        <taxon>Gunneridae</taxon>
        <taxon>Pentapetalae</taxon>
        <taxon>asterids</taxon>
        <taxon>campanulids</taxon>
        <taxon>Asterales</taxon>
        <taxon>Asteraceae</taxon>
        <taxon>Asteroideae</taxon>
        <taxon>Heliantheae alliance</taxon>
        <taxon>Tageteae</taxon>
        <taxon>Tagetes</taxon>
    </lineage>
</organism>
<evidence type="ECO:0000313" key="5">
    <source>
        <dbReference type="Proteomes" id="UP001229421"/>
    </source>
</evidence>
<dbReference type="Pfam" id="PF20160">
    <property type="entry name" value="C-JID"/>
    <property type="match status" value="1"/>
</dbReference>
<dbReference type="InterPro" id="IPR044974">
    <property type="entry name" value="Disease_R_plants"/>
</dbReference>
<dbReference type="Gene3D" id="3.80.10.10">
    <property type="entry name" value="Ribonuclease Inhibitor"/>
    <property type="match status" value="2"/>
</dbReference>
<comment type="caution">
    <text evidence="4">The sequence shown here is derived from an EMBL/GenBank/DDBJ whole genome shotgun (WGS) entry which is preliminary data.</text>
</comment>
<dbReference type="InterPro" id="IPR045344">
    <property type="entry name" value="C-JID"/>
</dbReference>
<dbReference type="EMBL" id="JAUHHV010000008">
    <property type="protein sequence ID" value="KAK1415888.1"/>
    <property type="molecule type" value="Genomic_DNA"/>
</dbReference>
<dbReference type="PANTHER" id="PTHR11017:SF340">
    <property type="entry name" value="NB-ARC-RELATED"/>
    <property type="match status" value="1"/>
</dbReference>
<dbReference type="PANTHER" id="PTHR11017">
    <property type="entry name" value="LEUCINE-RICH REPEAT-CONTAINING PROTEIN"/>
    <property type="match status" value="1"/>
</dbReference>
<reference evidence="4" key="1">
    <citation type="journal article" date="2023" name="bioRxiv">
        <title>Improved chromosome-level genome assembly for marigold (Tagetes erecta).</title>
        <authorList>
            <person name="Jiang F."/>
            <person name="Yuan L."/>
            <person name="Wang S."/>
            <person name="Wang H."/>
            <person name="Xu D."/>
            <person name="Wang A."/>
            <person name="Fan W."/>
        </authorList>
    </citation>
    <scope>NUCLEOTIDE SEQUENCE</scope>
    <source>
        <strain evidence="4">WSJ</strain>
        <tissue evidence="4">Leaf</tissue>
    </source>
</reference>
<dbReference type="GO" id="GO:0006952">
    <property type="term" value="P:defense response"/>
    <property type="evidence" value="ECO:0007669"/>
    <property type="project" value="InterPro"/>
</dbReference>
<accession>A0AAD8K4P9</accession>
<proteinExistence type="predicted"/>
<evidence type="ECO:0000256" key="2">
    <source>
        <dbReference type="ARBA" id="ARBA00022737"/>
    </source>
</evidence>
<keyword evidence="1" id="KW-0433">Leucine-rich repeat</keyword>
<sequence>MAHYIVKEEHPKKYSRIWKEQDIIELCATGATASLMEVEVLDIQSSIENSHLPDVVANMNKLRWIRLKDYETSTFSSSNFHPTNLGCLMMTQCKQKQLWKGHKHLPHLKILDLSEPEYGGCYLKWTPDFNSLPCLERLNISDCDDLKEIHPSIGYHESLVWVSLKGCDYLKAFPPIIRMKKLKTLVLASCDRLRKFPHIQTNMDSLECLDLNKSVIEVIPSTVGQFCTNLVTFNLNSCVKLRRIEGNFRLLKRLKRLDLFGCFSLEKLGGDFFDKEASLEVLNVSLRNQDSTLFQNLMNRIGLPSFQLHDQDNSINLKLSQLPRCITKLELSACNLGDGDIPCYISELVTLQVLDLRSNTFTRLPSSLISQIRCLKLLKLSRCRNLVELPDLPSSIAILKANECDSLESIGDLSKHKWLWKVSLWRWNKLIGGNRVLLNSMLQVNAVEDRFMSVKLPYKVPEGSYDFDKTTTLITMQLPKNWYSEFSGFILHCNEYIWRESEIVIKGETSMADHHHAEVFDENWEFGEVGYVPFASLRHTSWWNFSYTNLTFQFQATGKNPEVQLVRRKSKVGDSREASSDFWDEEYEDYKTFKIIDDDSNSSKLKIVWRT</sequence>
<evidence type="ECO:0000313" key="4">
    <source>
        <dbReference type="EMBL" id="KAK1415888.1"/>
    </source>
</evidence>
<name>A0AAD8K4P9_TARER</name>